<protein>
    <submittedName>
        <fullName evidence="1">Uncharacterized protein</fullName>
    </submittedName>
</protein>
<gene>
    <name evidence="1" type="ORF">FWK35_00024621</name>
</gene>
<name>A0A6G0YG55_APHCR</name>
<dbReference type="EMBL" id="VUJU01004197">
    <property type="protein sequence ID" value="KAF0755257.1"/>
    <property type="molecule type" value="Genomic_DNA"/>
</dbReference>
<keyword evidence="2" id="KW-1185">Reference proteome</keyword>
<dbReference type="AlphaFoldDB" id="A0A6G0YG55"/>
<proteinExistence type="predicted"/>
<accession>A0A6G0YG55</accession>
<sequence length="48" mass="5988">MYCYNFLITIRITYEELYIKFSKLFGHPKFFYRHFIKISQKIKNFSGL</sequence>
<organism evidence="1 2">
    <name type="scientific">Aphis craccivora</name>
    <name type="common">Cowpea aphid</name>
    <dbReference type="NCBI Taxonomy" id="307492"/>
    <lineage>
        <taxon>Eukaryota</taxon>
        <taxon>Metazoa</taxon>
        <taxon>Ecdysozoa</taxon>
        <taxon>Arthropoda</taxon>
        <taxon>Hexapoda</taxon>
        <taxon>Insecta</taxon>
        <taxon>Pterygota</taxon>
        <taxon>Neoptera</taxon>
        <taxon>Paraneoptera</taxon>
        <taxon>Hemiptera</taxon>
        <taxon>Sternorrhyncha</taxon>
        <taxon>Aphidomorpha</taxon>
        <taxon>Aphidoidea</taxon>
        <taxon>Aphididae</taxon>
        <taxon>Aphidini</taxon>
        <taxon>Aphis</taxon>
        <taxon>Aphis</taxon>
    </lineage>
</organism>
<evidence type="ECO:0000313" key="1">
    <source>
        <dbReference type="EMBL" id="KAF0755257.1"/>
    </source>
</evidence>
<dbReference type="Proteomes" id="UP000478052">
    <property type="component" value="Unassembled WGS sequence"/>
</dbReference>
<comment type="caution">
    <text evidence="1">The sequence shown here is derived from an EMBL/GenBank/DDBJ whole genome shotgun (WGS) entry which is preliminary data.</text>
</comment>
<evidence type="ECO:0000313" key="2">
    <source>
        <dbReference type="Proteomes" id="UP000478052"/>
    </source>
</evidence>
<reference evidence="1 2" key="1">
    <citation type="submission" date="2019-08" db="EMBL/GenBank/DDBJ databases">
        <title>Whole genome of Aphis craccivora.</title>
        <authorList>
            <person name="Voronova N.V."/>
            <person name="Shulinski R.S."/>
            <person name="Bandarenka Y.V."/>
            <person name="Zhorov D.G."/>
            <person name="Warner D."/>
        </authorList>
    </citation>
    <scope>NUCLEOTIDE SEQUENCE [LARGE SCALE GENOMIC DNA]</scope>
    <source>
        <strain evidence="1">180601</strain>
        <tissue evidence="1">Whole Body</tissue>
    </source>
</reference>